<dbReference type="NCBIfam" id="TIGR00711">
    <property type="entry name" value="efflux_EmrB"/>
    <property type="match status" value="1"/>
</dbReference>
<feature type="transmembrane region" description="Helical" evidence="7">
    <location>
        <begin position="98"/>
        <end position="119"/>
    </location>
</feature>
<dbReference type="RefSeq" id="WP_181737256.1">
    <property type="nucleotide sequence ID" value="NZ_JACEOL010000004.1"/>
</dbReference>
<keyword evidence="2" id="KW-0813">Transport</keyword>
<dbReference type="PRINTS" id="PR01036">
    <property type="entry name" value="TCRTETB"/>
</dbReference>
<accession>A0A7W1XQC9</accession>
<dbReference type="InterPro" id="IPR004638">
    <property type="entry name" value="EmrB-like"/>
</dbReference>
<evidence type="ECO:0000256" key="4">
    <source>
        <dbReference type="ARBA" id="ARBA00022692"/>
    </source>
</evidence>
<keyword evidence="10" id="KW-1185">Reference proteome</keyword>
<dbReference type="Gene3D" id="1.20.1250.20">
    <property type="entry name" value="MFS general substrate transporter like domains"/>
    <property type="match status" value="1"/>
</dbReference>
<feature type="transmembrane region" description="Helical" evidence="7">
    <location>
        <begin position="351"/>
        <end position="376"/>
    </location>
</feature>
<gene>
    <name evidence="9" type="ORF">H2C83_02020</name>
</gene>
<keyword evidence="5 7" id="KW-1133">Transmembrane helix</keyword>
<proteinExistence type="predicted"/>
<keyword evidence="3" id="KW-1003">Cell membrane</keyword>
<keyword evidence="6 7" id="KW-0472">Membrane</keyword>
<feature type="transmembrane region" description="Helical" evidence="7">
    <location>
        <begin position="161"/>
        <end position="181"/>
    </location>
</feature>
<dbReference type="CDD" id="cd17502">
    <property type="entry name" value="MFS_Azr1_MDR_like"/>
    <property type="match status" value="1"/>
</dbReference>
<sequence length="500" mass="54468">MMSNRKKVTLAMLIATFLAAIEVTVVSTAIPRIASELGEIQHISWVFASYLLTSTVATPIFGKLADLFGRRRNFVWGAVIFLSGSMLSGTAQSMQQLIWFRAVQGIGAGAIMPTTFTIIGDIYPYEERAKVQGWISSVWGLSGLIGPLVGGFLVDYVSWRWIFYLNLPFGFVSVVMVLLFLKEEGKLQRIKIDYWGIITFSIAVTSLLYVLSAGGVVVPWNTPYLIGLMVLGAAGLVLFFWIETKVSEPMLPLHLFRVPAILMANMVGFLASSILIALNVYLPFWMQGVIGRGATESGLVLLPMSLGWLFGAIIGGRLMLKTGPRQTALYGMIFILAGTIILGKMDTDTPAWILPVVMLVSGLGFGFVMTVCTVIVQSMVGWNLRGVATASNTFLRSLGQTVGIAVFGTLFNHSMIEYVMAHPQEGKSVAIADVNRLLNPHHLSSVPEQLLNYMREALALSMQHIFIILTGIAIVAICLVSGLPRSKPEPAGTPSELERA</sequence>
<feature type="transmembrane region" description="Helical" evidence="7">
    <location>
        <begin position="327"/>
        <end position="345"/>
    </location>
</feature>
<evidence type="ECO:0000313" key="10">
    <source>
        <dbReference type="Proteomes" id="UP000538292"/>
    </source>
</evidence>
<dbReference type="SUPFAM" id="SSF103473">
    <property type="entry name" value="MFS general substrate transporter"/>
    <property type="match status" value="1"/>
</dbReference>
<reference evidence="9 10" key="1">
    <citation type="submission" date="2020-07" db="EMBL/GenBank/DDBJ databases">
        <title>Thermoactinomyces phylogeny.</title>
        <authorList>
            <person name="Dunlap C."/>
        </authorList>
    </citation>
    <scope>NUCLEOTIDE SEQUENCE [LARGE SCALE GENOMIC DNA]</scope>
    <source>
        <strain evidence="9 10">AMNI-1</strain>
    </source>
</reference>
<dbReference type="PANTHER" id="PTHR23501">
    <property type="entry name" value="MAJOR FACILITATOR SUPERFAMILY"/>
    <property type="match status" value="1"/>
</dbReference>
<evidence type="ECO:0000256" key="6">
    <source>
        <dbReference type="ARBA" id="ARBA00023136"/>
    </source>
</evidence>
<dbReference type="AlphaFoldDB" id="A0A7W1XQC9"/>
<feature type="domain" description="Major facilitator superfamily (MFS) profile" evidence="8">
    <location>
        <begin position="8"/>
        <end position="488"/>
    </location>
</feature>
<feature type="transmembrane region" description="Helical" evidence="7">
    <location>
        <begin position="254"/>
        <end position="278"/>
    </location>
</feature>
<dbReference type="EMBL" id="JACEOL010000004">
    <property type="protein sequence ID" value="MBA4601120.1"/>
    <property type="molecule type" value="Genomic_DNA"/>
</dbReference>
<evidence type="ECO:0000256" key="2">
    <source>
        <dbReference type="ARBA" id="ARBA00022448"/>
    </source>
</evidence>
<dbReference type="GO" id="GO:0022857">
    <property type="term" value="F:transmembrane transporter activity"/>
    <property type="evidence" value="ECO:0007669"/>
    <property type="project" value="InterPro"/>
</dbReference>
<protein>
    <submittedName>
        <fullName evidence="9">MFS transporter</fullName>
    </submittedName>
</protein>
<evidence type="ECO:0000256" key="1">
    <source>
        <dbReference type="ARBA" id="ARBA00004651"/>
    </source>
</evidence>
<feature type="transmembrane region" description="Helical" evidence="7">
    <location>
        <begin position="298"/>
        <end position="320"/>
    </location>
</feature>
<dbReference type="InterPro" id="IPR020846">
    <property type="entry name" value="MFS_dom"/>
</dbReference>
<dbReference type="GO" id="GO:0005886">
    <property type="term" value="C:plasma membrane"/>
    <property type="evidence" value="ECO:0007669"/>
    <property type="project" value="UniProtKB-SubCell"/>
</dbReference>
<comment type="subcellular location">
    <subcellularLocation>
        <location evidence="1">Cell membrane</location>
        <topology evidence="1">Multi-pass membrane protein</topology>
    </subcellularLocation>
</comment>
<feature type="transmembrane region" description="Helical" evidence="7">
    <location>
        <begin position="74"/>
        <end position="92"/>
    </location>
</feature>
<dbReference type="PROSITE" id="PS50850">
    <property type="entry name" value="MFS"/>
    <property type="match status" value="1"/>
</dbReference>
<evidence type="ECO:0000256" key="3">
    <source>
        <dbReference type="ARBA" id="ARBA00022475"/>
    </source>
</evidence>
<dbReference type="Gene3D" id="1.20.1720.10">
    <property type="entry name" value="Multidrug resistance protein D"/>
    <property type="match status" value="1"/>
</dbReference>
<dbReference type="Proteomes" id="UP000538292">
    <property type="component" value="Unassembled WGS sequence"/>
</dbReference>
<dbReference type="FunFam" id="1.20.1720.10:FF:000004">
    <property type="entry name" value="EmrB/QacA family drug resistance transporter"/>
    <property type="match status" value="1"/>
</dbReference>
<evidence type="ECO:0000256" key="5">
    <source>
        <dbReference type="ARBA" id="ARBA00022989"/>
    </source>
</evidence>
<dbReference type="PANTHER" id="PTHR23501:SF191">
    <property type="entry name" value="VACUOLAR BASIC AMINO ACID TRANSPORTER 4"/>
    <property type="match status" value="1"/>
</dbReference>
<evidence type="ECO:0000313" key="9">
    <source>
        <dbReference type="EMBL" id="MBA4601120.1"/>
    </source>
</evidence>
<dbReference type="InterPro" id="IPR036259">
    <property type="entry name" value="MFS_trans_sf"/>
</dbReference>
<comment type="caution">
    <text evidence="9">The sequence shown here is derived from an EMBL/GenBank/DDBJ whole genome shotgun (WGS) entry which is preliminary data.</text>
</comment>
<feature type="transmembrane region" description="Helical" evidence="7">
    <location>
        <begin position="193"/>
        <end position="218"/>
    </location>
</feature>
<feature type="transmembrane region" description="Helical" evidence="7">
    <location>
        <begin position="43"/>
        <end position="62"/>
    </location>
</feature>
<keyword evidence="4 7" id="KW-0812">Transmembrane</keyword>
<dbReference type="Pfam" id="PF07690">
    <property type="entry name" value="MFS_1"/>
    <property type="match status" value="1"/>
</dbReference>
<evidence type="ECO:0000259" key="8">
    <source>
        <dbReference type="PROSITE" id="PS50850"/>
    </source>
</evidence>
<name>A0A7W1XQC9_9BACL</name>
<feature type="transmembrane region" description="Helical" evidence="7">
    <location>
        <begin position="224"/>
        <end position="242"/>
    </location>
</feature>
<evidence type="ECO:0000256" key="7">
    <source>
        <dbReference type="SAM" id="Phobius"/>
    </source>
</evidence>
<organism evidence="9 10">
    <name type="scientific">Thermoactinomyces mirandus</name>
    <dbReference type="NCBI Taxonomy" id="2756294"/>
    <lineage>
        <taxon>Bacteria</taxon>
        <taxon>Bacillati</taxon>
        <taxon>Bacillota</taxon>
        <taxon>Bacilli</taxon>
        <taxon>Bacillales</taxon>
        <taxon>Thermoactinomycetaceae</taxon>
        <taxon>Thermoactinomyces</taxon>
    </lineage>
</organism>
<feature type="transmembrane region" description="Helical" evidence="7">
    <location>
        <begin position="131"/>
        <end position="149"/>
    </location>
</feature>
<feature type="transmembrane region" description="Helical" evidence="7">
    <location>
        <begin position="464"/>
        <end position="483"/>
    </location>
</feature>
<dbReference type="InterPro" id="IPR011701">
    <property type="entry name" value="MFS"/>
</dbReference>